<sequence>MKALTRFIFGVLYQNFTASLVAALLLSSCGAPAARAGVPKTNVKETAVKTTVTTTSTEVPAQTTKAPSQTVQSSQVSGSPGSSMTFLSEPKDGESPWLNAISSATSQIDANYYLLTDSSVESALISAASRGVTVDVIIDGNPFGESYASAQTLNIFNGTKVHIKVAPSRFEGTYSYDHAKYLLVDPLQRDAVAIFGSANATASAFDGNNIEDDLETSDPQIVSALYDVFRADWSGVSAGPQARTYLVLSPGSATQLISLIQGGGPIEIMTEELGYTPSIYQAIEGMGPQVRMLVPSTLSPGETSYVSQLMSYGVQIREISTPYLHAKLIVAGSRTFIGSQNFSEPSLYNNREVGVITSNPTVYTSALALFNFYWSQAQTPAGATTTQSLPTSSGTSSPPSTPSTTVVSQTSSYPYIPYGDSQAQVIDLWGEPSSTGTTTYDGYPETAWYYPGGTVYFGSAGTVVYVQRSQ</sequence>
<comment type="similarity">
    <text evidence="2">Belongs to the phospholipase D family.</text>
</comment>
<dbReference type="InterPro" id="IPR025202">
    <property type="entry name" value="PLD-like_dom"/>
</dbReference>
<dbReference type="STRING" id="1121881.SAMN02745225_00066"/>
<dbReference type="GO" id="GO:0016891">
    <property type="term" value="F:RNA endonuclease activity producing 5'-phosphomonoesters, hydrolytic mechanism"/>
    <property type="evidence" value="ECO:0007669"/>
    <property type="project" value="TreeGrafter"/>
</dbReference>
<dbReference type="GO" id="GO:0006793">
    <property type="term" value="P:phosphorus metabolic process"/>
    <property type="evidence" value="ECO:0007669"/>
    <property type="project" value="UniProtKB-ARBA"/>
</dbReference>
<keyword evidence="6" id="KW-0443">Lipid metabolism</keyword>
<proteinExistence type="inferred from homology"/>
<evidence type="ECO:0000313" key="10">
    <source>
        <dbReference type="EMBL" id="SHE27409.1"/>
    </source>
</evidence>
<keyword evidence="11" id="KW-1185">Reference proteome</keyword>
<dbReference type="EC" id="3.1.4.4" evidence="3"/>
<dbReference type="SUPFAM" id="SSF56024">
    <property type="entry name" value="Phospholipase D/nuclease"/>
    <property type="match status" value="2"/>
</dbReference>
<feature type="chain" id="PRO_5012206050" description="phospholipase D" evidence="8">
    <location>
        <begin position="34"/>
        <end position="470"/>
    </location>
</feature>
<dbReference type="InterPro" id="IPR051406">
    <property type="entry name" value="PLD_domain"/>
</dbReference>
<evidence type="ECO:0000256" key="1">
    <source>
        <dbReference type="ARBA" id="ARBA00000798"/>
    </source>
</evidence>
<dbReference type="GO" id="GO:0016042">
    <property type="term" value="P:lipid catabolic process"/>
    <property type="evidence" value="ECO:0007669"/>
    <property type="project" value="UniProtKB-KW"/>
</dbReference>
<dbReference type="InterPro" id="IPR001736">
    <property type="entry name" value="PLipase_D/transphosphatidylase"/>
</dbReference>
<evidence type="ECO:0000259" key="9">
    <source>
        <dbReference type="PROSITE" id="PS50035"/>
    </source>
</evidence>
<feature type="signal peptide" evidence="8">
    <location>
        <begin position="1"/>
        <end position="33"/>
    </location>
</feature>
<evidence type="ECO:0000256" key="3">
    <source>
        <dbReference type="ARBA" id="ARBA00012027"/>
    </source>
</evidence>
<dbReference type="PANTHER" id="PTHR43856:SF1">
    <property type="entry name" value="MITOCHONDRIAL CARDIOLIPIN HYDROLASE"/>
    <property type="match status" value="1"/>
</dbReference>
<evidence type="ECO:0000256" key="7">
    <source>
        <dbReference type="SAM" id="MobiDB-lite"/>
    </source>
</evidence>
<feature type="region of interest" description="Disordered" evidence="7">
    <location>
        <begin position="383"/>
        <end position="408"/>
    </location>
</feature>
<gene>
    <name evidence="10" type="ORF">SAMN02745225_00066</name>
</gene>
<evidence type="ECO:0000256" key="5">
    <source>
        <dbReference type="ARBA" id="ARBA00022963"/>
    </source>
</evidence>
<dbReference type="Gene3D" id="3.30.870.10">
    <property type="entry name" value="Endonuclease Chain A"/>
    <property type="match status" value="2"/>
</dbReference>
<feature type="domain" description="PLD phosphodiesterase" evidence="9">
    <location>
        <begin position="173"/>
        <end position="204"/>
    </location>
</feature>
<dbReference type="EMBL" id="FQUL01000001">
    <property type="protein sequence ID" value="SHE27409.1"/>
    <property type="molecule type" value="Genomic_DNA"/>
</dbReference>
<evidence type="ECO:0000256" key="6">
    <source>
        <dbReference type="ARBA" id="ARBA00023098"/>
    </source>
</evidence>
<accession>A0A1M4S5E8</accession>
<dbReference type="AlphaFoldDB" id="A0A1M4S5E8"/>
<reference evidence="11" key="1">
    <citation type="submission" date="2016-11" db="EMBL/GenBank/DDBJ databases">
        <authorList>
            <person name="Varghese N."/>
            <person name="Submissions S."/>
        </authorList>
    </citation>
    <scope>NUCLEOTIDE SEQUENCE [LARGE SCALE GENOMIC DNA]</scope>
    <source>
        <strain evidence="11">DSM 19514</strain>
    </source>
</reference>
<feature type="region of interest" description="Disordered" evidence="7">
    <location>
        <begin position="54"/>
        <end position="88"/>
    </location>
</feature>
<dbReference type="GO" id="GO:0004630">
    <property type="term" value="F:phospholipase D activity"/>
    <property type="evidence" value="ECO:0007669"/>
    <property type="project" value="UniProtKB-EC"/>
</dbReference>
<dbReference type="PROSITE" id="PS51257">
    <property type="entry name" value="PROKAR_LIPOPROTEIN"/>
    <property type="match status" value="1"/>
</dbReference>
<comment type="catalytic activity">
    <reaction evidence="1">
        <text>a 1,2-diacyl-sn-glycero-3-phosphocholine + H2O = a 1,2-diacyl-sn-glycero-3-phosphate + choline + H(+)</text>
        <dbReference type="Rhea" id="RHEA:14445"/>
        <dbReference type="ChEBI" id="CHEBI:15354"/>
        <dbReference type="ChEBI" id="CHEBI:15377"/>
        <dbReference type="ChEBI" id="CHEBI:15378"/>
        <dbReference type="ChEBI" id="CHEBI:57643"/>
        <dbReference type="ChEBI" id="CHEBI:58608"/>
        <dbReference type="EC" id="3.1.4.4"/>
    </reaction>
</comment>
<evidence type="ECO:0000256" key="8">
    <source>
        <dbReference type="SAM" id="SignalP"/>
    </source>
</evidence>
<name>A0A1M4S5E8_9ACTN</name>
<dbReference type="OrthoDB" id="9762009at2"/>
<dbReference type="RefSeq" id="WP_072787613.1">
    <property type="nucleotide sequence ID" value="NZ_FQUL01000001.1"/>
</dbReference>
<keyword evidence="4" id="KW-0378">Hydrolase</keyword>
<dbReference type="PROSITE" id="PS50035">
    <property type="entry name" value="PLD"/>
    <property type="match status" value="1"/>
</dbReference>
<evidence type="ECO:0000313" key="11">
    <source>
        <dbReference type="Proteomes" id="UP000184295"/>
    </source>
</evidence>
<organism evidence="10 11">
    <name type="scientific">Ferrithrix thermotolerans DSM 19514</name>
    <dbReference type="NCBI Taxonomy" id="1121881"/>
    <lineage>
        <taxon>Bacteria</taxon>
        <taxon>Bacillati</taxon>
        <taxon>Actinomycetota</taxon>
        <taxon>Acidimicrobiia</taxon>
        <taxon>Acidimicrobiales</taxon>
        <taxon>Acidimicrobiaceae</taxon>
        <taxon>Ferrithrix</taxon>
    </lineage>
</organism>
<feature type="compositionally biased region" description="Low complexity" evidence="7">
    <location>
        <begin position="54"/>
        <end position="83"/>
    </location>
</feature>
<dbReference type="Pfam" id="PF13091">
    <property type="entry name" value="PLDc_2"/>
    <property type="match status" value="2"/>
</dbReference>
<dbReference type="Proteomes" id="UP000184295">
    <property type="component" value="Unassembled WGS sequence"/>
</dbReference>
<dbReference type="PANTHER" id="PTHR43856">
    <property type="entry name" value="CARDIOLIPIN HYDROLASE"/>
    <property type="match status" value="1"/>
</dbReference>
<keyword evidence="5" id="KW-0442">Lipid degradation</keyword>
<evidence type="ECO:0000256" key="2">
    <source>
        <dbReference type="ARBA" id="ARBA00008664"/>
    </source>
</evidence>
<evidence type="ECO:0000256" key="4">
    <source>
        <dbReference type="ARBA" id="ARBA00022801"/>
    </source>
</evidence>
<keyword evidence="8" id="KW-0732">Signal</keyword>
<protein>
    <recommendedName>
        <fullName evidence="3">phospholipase D</fullName>
        <ecNumber evidence="3">3.1.4.4</ecNumber>
    </recommendedName>
</protein>